<evidence type="ECO:0000256" key="2">
    <source>
        <dbReference type="SAM" id="SignalP"/>
    </source>
</evidence>
<sequence>MKITWGICFLLPFVAMAIAEQGTRETEAAEHKFSANNILKPNDREGRLFDHHDHDHHDHHHHDDHRHHHHHHEHDHHHHHERF</sequence>
<proteinExistence type="predicted"/>
<dbReference type="AlphaFoldDB" id="A0A8J2J9A3"/>
<keyword evidence="2" id="KW-0732">Signal</keyword>
<comment type="caution">
    <text evidence="3">The sequence shown here is derived from an EMBL/GenBank/DDBJ whole genome shotgun (WGS) entry which is preliminary data.</text>
</comment>
<feature type="region of interest" description="Disordered" evidence="1">
    <location>
        <begin position="28"/>
        <end position="83"/>
    </location>
</feature>
<organism evidence="3 4">
    <name type="scientific">Allacma fusca</name>
    <dbReference type="NCBI Taxonomy" id="39272"/>
    <lineage>
        <taxon>Eukaryota</taxon>
        <taxon>Metazoa</taxon>
        <taxon>Ecdysozoa</taxon>
        <taxon>Arthropoda</taxon>
        <taxon>Hexapoda</taxon>
        <taxon>Collembola</taxon>
        <taxon>Symphypleona</taxon>
        <taxon>Sminthuridae</taxon>
        <taxon>Allacma</taxon>
    </lineage>
</organism>
<feature type="compositionally biased region" description="Basic and acidic residues" evidence="1">
    <location>
        <begin position="41"/>
        <end position="56"/>
    </location>
</feature>
<reference evidence="3" key="1">
    <citation type="submission" date="2021-06" db="EMBL/GenBank/DDBJ databases">
        <authorList>
            <person name="Hodson N. C."/>
            <person name="Mongue J. A."/>
            <person name="Jaron S. K."/>
        </authorList>
    </citation>
    <scope>NUCLEOTIDE SEQUENCE</scope>
</reference>
<dbReference type="EMBL" id="CAJVCH010017793">
    <property type="protein sequence ID" value="CAG7683987.1"/>
    <property type="molecule type" value="Genomic_DNA"/>
</dbReference>
<evidence type="ECO:0000313" key="3">
    <source>
        <dbReference type="EMBL" id="CAG7683987.1"/>
    </source>
</evidence>
<feature type="signal peptide" evidence="2">
    <location>
        <begin position="1"/>
        <end position="19"/>
    </location>
</feature>
<evidence type="ECO:0000256" key="1">
    <source>
        <dbReference type="SAM" id="MobiDB-lite"/>
    </source>
</evidence>
<evidence type="ECO:0000313" key="4">
    <source>
        <dbReference type="Proteomes" id="UP000708208"/>
    </source>
</evidence>
<feature type="compositionally biased region" description="Basic residues" evidence="1">
    <location>
        <begin position="57"/>
        <end position="83"/>
    </location>
</feature>
<dbReference type="Proteomes" id="UP000708208">
    <property type="component" value="Unassembled WGS sequence"/>
</dbReference>
<name>A0A8J2J9A3_9HEXA</name>
<protein>
    <submittedName>
        <fullName evidence="3">Uncharacterized protein</fullName>
    </submittedName>
</protein>
<gene>
    <name evidence="3" type="ORF">AFUS01_LOCUS3025</name>
</gene>
<accession>A0A8J2J9A3</accession>
<feature type="chain" id="PRO_5035147206" evidence="2">
    <location>
        <begin position="20"/>
        <end position="83"/>
    </location>
</feature>
<keyword evidence="4" id="KW-1185">Reference proteome</keyword>